<protein>
    <submittedName>
        <fullName evidence="6">Uncharacterized protein</fullName>
    </submittedName>
</protein>
<organism evidence="6 7">
    <name type="scientific">Piliocolobus tephrosceles</name>
    <name type="common">Ugandan red Colobus</name>
    <dbReference type="NCBI Taxonomy" id="591936"/>
    <lineage>
        <taxon>Eukaryota</taxon>
        <taxon>Metazoa</taxon>
        <taxon>Chordata</taxon>
        <taxon>Craniata</taxon>
        <taxon>Vertebrata</taxon>
        <taxon>Euteleostomi</taxon>
        <taxon>Mammalia</taxon>
        <taxon>Eutheria</taxon>
        <taxon>Euarchontoglires</taxon>
        <taxon>Primates</taxon>
        <taxon>Haplorrhini</taxon>
        <taxon>Catarrhini</taxon>
        <taxon>Cercopithecidae</taxon>
        <taxon>Colobinae</taxon>
        <taxon>Piliocolobus</taxon>
    </lineage>
</organism>
<dbReference type="PANTHER" id="PTHR24064">
    <property type="entry name" value="SOLUTE CARRIER FAMILY 22 MEMBER"/>
    <property type="match status" value="1"/>
</dbReference>
<dbReference type="AlphaFoldDB" id="A0A8C9HKU3"/>
<keyword evidence="2 5" id="KW-0812">Transmembrane</keyword>
<evidence type="ECO:0000256" key="2">
    <source>
        <dbReference type="ARBA" id="ARBA00022692"/>
    </source>
</evidence>
<reference evidence="6" key="2">
    <citation type="submission" date="2025-09" db="UniProtKB">
        <authorList>
            <consortium name="Ensembl"/>
        </authorList>
    </citation>
    <scope>IDENTIFICATION</scope>
</reference>
<reference evidence="6" key="1">
    <citation type="submission" date="2025-08" db="UniProtKB">
        <authorList>
            <consortium name="Ensembl"/>
        </authorList>
    </citation>
    <scope>IDENTIFICATION</scope>
</reference>
<dbReference type="SUPFAM" id="SSF103473">
    <property type="entry name" value="MFS general substrate transporter"/>
    <property type="match status" value="1"/>
</dbReference>
<sequence length="315" mass="34567">MAFTDLLDTLGGVGRFQLIHTALLLLPCGLLACHNFLQNFTAAVPPHHCRGPANHTEASINDSGAWLRATVPLDQLGAPEPCRRFTKPQWALLSPNSSSLDAATEGCKDGWVYNHSVFPSTIVMEWDLVCEARTLRDLAQSVYMAGVLVGAAVFGSLAGPQGPLVWSYLQLAASGTATAYFSSFSAYCIFRFLMGMTFSVVEWMPTRGRTVAGILLGYSFTLGQLILAGIAYLIRPWRCLQFAVSAPFLIFFLYSWYEPHFLAVGLTWVGGLLDSPRQLFQNVTCPILICPWGWLSSGFWEVSHSGKNTSGSRRQ</sequence>
<evidence type="ECO:0000256" key="5">
    <source>
        <dbReference type="SAM" id="Phobius"/>
    </source>
</evidence>
<proteinExistence type="predicted"/>
<evidence type="ECO:0000256" key="4">
    <source>
        <dbReference type="ARBA" id="ARBA00023136"/>
    </source>
</evidence>
<accession>A0A8C9HKU3</accession>
<dbReference type="Gene3D" id="1.20.1250.20">
    <property type="entry name" value="MFS general substrate transporter like domains"/>
    <property type="match status" value="1"/>
</dbReference>
<feature type="transmembrane region" description="Helical" evidence="5">
    <location>
        <begin position="165"/>
        <end position="190"/>
    </location>
</feature>
<name>A0A8C9HKU3_9PRIM</name>
<dbReference type="GO" id="GO:0016020">
    <property type="term" value="C:membrane"/>
    <property type="evidence" value="ECO:0007669"/>
    <property type="project" value="UniProtKB-SubCell"/>
</dbReference>
<dbReference type="InterPro" id="IPR036259">
    <property type="entry name" value="MFS_trans_sf"/>
</dbReference>
<evidence type="ECO:0000313" key="7">
    <source>
        <dbReference type="Proteomes" id="UP000694416"/>
    </source>
</evidence>
<dbReference type="Ensembl" id="ENSPTET00000032993.1">
    <property type="protein sequence ID" value="ENSPTEP00000023015.1"/>
    <property type="gene ID" value="ENSPTEG00000023838.1"/>
</dbReference>
<keyword evidence="7" id="KW-1185">Reference proteome</keyword>
<keyword evidence="4 5" id="KW-0472">Membrane</keyword>
<feature type="transmembrane region" description="Helical" evidence="5">
    <location>
        <begin position="142"/>
        <end position="159"/>
    </location>
</feature>
<evidence type="ECO:0000256" key="1">
    <source>
        <dbReference type="ARBA" id="ARBA00004141"/>
    </source>
</evidence>
<evidence type="ECO:0000256" key="3">
    <source>
        <dbReference type="ARBA" id="ARBA00022989"/>
    </source>
</evidence>
<evidence type="ECO:0000313" key="6">
    <source>
        <dbReference type="Ensembl" id="ENSPTEP00000023015.1"/>
    </source>
</evidence>
<keyword evidence="3 5" id="KW-1133">Transmembrane helix</keyword>
<feature type="transmembrane region" description="Helical" evidence="5">
    <location>
        <begin position="211"/>
        <end position="234"/>
    </location>
</feature>
<comment type="subcellular location">
    <subcellularLocation>
        <location evidence="1">Membrane</location>
        <topology evidence="1">Multi-pass membrane protein</topology>
    </subcellularLocation>
</comment>
<dbReference type="Proteomes" id="UP000694416">
    <property type="component" value="Unplaced"/>
</dbReference>